<accession>A0A6J4JCM8</accession>
<evidence type="ECO:0000313" key="2">
    <source>
        <dbReference type="EMBL" id="CAA9275530.1"/>
    </source>
</evidence>
<keyword evidence="1" id="KW-1133">Transmembrane helix</keyword>
<name>A0A6J4JCM8_9CHLR</name>
<dbReference type="EMBL" id="CADCTK010000706">
    <property type="protein sequence ID" value="CAA9275530.1"/>
    <property type="molecule type" value="Genomic_DNA"/>
</dbReference>
<proteinExistence type="predicted"/>
<dbReference type="AlphaFoldDB" id="A0A6J4JCM8"/>
<keyword evidence="1" id="KW-0812">Transmembrane</keyword>
<protein>
    <submittedName>
        <fullName evidence="2">Uncharacterized protein</fullName>
    </submittedName>
</protein>
<reference evidence="2" key="1">
    <citation type="submission" date="2020-02" db="EMBL/GenBank/DDBJ databases">
        <authorList>
            <person name="Meier V. D."/>
        </authorList>
    </citation>
    <scope>NUCLEOTIDE SEQUENCE</scope>
    <source>
        <strain evidence="2">AVDCRST_MAG26</strain>
    </source>
</reference>
<sequence length="32" mass="3474">MDKQQADRIAKIAAVVLIAVLVFSMVAGLFVR</sequence>
<organism evidence="2">
    <name type="scientific">uncultured Chloroflexia bacterium</name>
    <dbReference type="NCBI Taxonomy" id="1672391"/>
    <lineage>
        <taxon>Bacteria</taxon>
        <taxon>Bacillati</taxon>
        <taxon>Chloroflexota</taxon>
        <taxon>Chloroflexia</taxon>
        <taxon>environmental samples</taxon>
    </lineage>
</organism>
<gene>
    <name evidence="2" type="ORF">AVDCRST_MAG26-3043</name>
</gene>
<keyword evidence="1" id="KW-0472">Membrane</keyword>
<feature type="transmembrane region" description="Helical" evidence="1">
    <location>
        <begin position="12"/>
        <end position="31"/>
    </location>
</feature>
<evidence type="ECO:0000256" key="1">
    <source>
        <dbReference type="SAM" id="Phobius"/>
    </source>
</evidence>